<proteinExistence type="predicted"/>
<dbReference type="PROSITE" id="PS51186">
    <property type="entry name" value="GNAT"/>
    <property type="match status" value="1"/>
</dbReference>
<evidence type="ECO:0000259" key="1">
    <source>
        <dbReference type="PROSITE" id="PS51186"/>
    </source>
</evidence>
<accession>A0ABT9IUN5</accession>
<feature type="domain" description="N-acetyltransferase" evidence="1">
    <location>
        <begin position="1"/>
        <end position="135"/>
    </location>
</feature>
<sequence length="136" mass="15967">MEIKKISKEKTWNLRHTVMWPNKELDYIKLDQDDSGIHYGLFEKGRLISVVSLFIENEDAQFRKFATLQSEQGKGFGSKLLNHVVEEAKRVGIKRIWCNARLNKSSFYKKFGLQESEHKFQKGGLDYVIMERLLDV</sequence>
<organism evidence="2 3">
    <name type="scientific">Chengkuizengella axinellae</name>
    <dbReference type="NCBI Taxonomy" id="3064388"/>
    <lineage>
        <taxon>Bacteria</taxon>
        <taxon>Bacillati</taxon>
        <taxon>Bacillota</taxon>
        <taxon>Bacilli</taxon>
        <taxon>Bacillales</taxon>
        <taxon>Paenibacillaceae</taxon>
        <taxon>Chengkuizengella</taxon>
    </lineage>
</organism>
<protein>
    <submittedName>
        <fullName evidence="2">GNAT family N-acetyltransferase</fullName>
    </submittedName>
</protein>
<comment type="caution">
    <text evidence="2">The sequence shown here is derived from an EMBL/GenBank/DDBJ whole genome shotgun (WGS) entry which is preliminary data.</text>
</comment>
<dbReference type="CDD" id="cd04301">
    <property type="entry name" value="NAT_SF"/>
    <property type="match status" value="1"/>
</dbReference>
<keyword evidence="3" id="KW-1185">Reference proteome</keyword>
<dbReference type="InterPro" id="IPR016181">
    <property type="entry name" value="Acyl_CoA_acyltransferase"/>
</dbReference>
<dbReference type="SUPFAM" id="SSF55729">
    <property type="entry name" value="Acyl-CoA N-acyltransferases (Nat)"/>
    <property type="match status" value="1"/>
</dbReference>
<reference evidence="2 3" key="1">
    <citation type="submission" date="2023-08" db="EMBL/GenBank/DDBJ databases">
        <authorList>
            <person name="Park J.-S."/>
        </authorList>
    </citation>
    <scope>NUCLEOTIDE SEQUENCE [LARGE SCALE GENOMIC DNA]</scope>
    <source>
        <strain evidence="2 3">2205SS18-9</strain>
    </source>
</reference>
<gene>
    <name evidence="2" type="ORF">Q5Y73_03030</name>
</gene>
<dbReference type="InterPro" id="IPR000182">
    <property type="entry name" value="GNAT_dom"/>
</dbReference>
<evidence type="ECO:0000313" key="2">
    <source>
        <dbReference type="EMBL" id="MDP5273068.1"/>
    </source>
</evidence>
<name>A0ABT9IUN5_9BACL</name>
<dbReference type="Gene3D" id="3.40.630.30">
    <property type="match status" value="1"/>
</dbReference>
<dbReference type="RefSeq" id="WP_305990854.1">
    <property type="nucleotide sequence ID" value="NZ_JAVAMP010000001.1"/>
</dbReference>
<evidence type="ECO:0000313" key="3">
    <source>
        <dbReference type="Proteomes" id="UP001231941"/>
    </source>
</evidence>
<dbReference type="Pfam" id="PF00583">
    <property type="entry name" value="Acetyltransf_1"/>
    <property type="match status" value="1"/>
</dbReference>
<dbReference type="Proteomes" id="UP001231941">
    <property type="component" value="Unassembled WGS sequence"/>
</dbReference>
<dbReference type="EMBL" id="JAVAMP010000001">
    <property type="protein sequence ID" value="MDP5273068.1"/>
    <property type="molecule type" value="Genomic_DNA"/>
</dbReference>